<dbReference type="EMBL" id="JBAFUR010000005">
    <property type="protein sequence ID" value="MFG1254270.1"/>
    <property type="molecule type" value="Genomic_DNA"/>
</dbReference>
<evidence type="ECO:0000313" key="1">
    <source>
        <dbReference type="EMBL" id="MFG1254270.1"/>
    </source>
</evidence>
<dbReference type="Gene3D" id="3.40.50.1010">
    <property type="entry name" value="5'-nuclease"/>
    <property type="match status" value="1"/>
</dbReference>
<reference evidence="1 2" key="1">
    <citation type="submission" date="2024-02" db="EMBL/GenBank/DDBJ databases">
        <title>Expansion and revision of Xanthobacter and proposal of Roseixanthobacter gen. nov.</title>
        <authorList>
            <person name="Soltysiak M.P.M."/>
            <person name="Jalihal A."/>
            <person name="Ory A."/>
            <person name="Chrisophersen C."/>
            <person name="Lee A.D."/>
            <person name="Boulton J."/>
            <person name="Springer M."/>
        </authorList>
    </citation>
    <scope>NUCLEOTIDE SEQUENCE [LARGE SCALE GENOMIC DNA]</scope>
    <source>
        <strain evidence="1 2">CB5</strain>
    </source>
</reference>
<dbReference type="RefSeq" id="WP_374252851.1">
    <property type="nucleotide sequence ID" value="NZ_JBAFUR010000005.1"/>
</dbReference>
<gene>
    <name evidence="1" type="ORF">V5F30_18810</name>
</gene>
<organism evidence="1 2">
    <name type="scientific">Xanthobacter aminoxidans</name>
    <dbReference type="NCBI Taxonomy" id="186280"/>
    <lineage>
        <taxon>Bacteria</taxon>
        <taxon>Pseudomonadati</taxon>
        <taxon>Pseudomonadota</taxon>
        <taxon>Alphaproteobacteria</taxon>
        <taxon>Hyphomicrobiales</taxon>
        <taxon>Xanthobacteraceae</taxon>
        <taxon>Xanthobacter</taxon>
    </lineage>
</organism>
<sequence length="30" mass="3385">MAYAVAKAHDVPLLFKGDDFSRTDVRRPHA</sequence>
<evidence type="ECO:0000313" key="2">
    <source>
        <dbReference type="Proteomes" id="UP001604043"/>
    </source>
</evidence>
<accession>A0ABW6ZKM9</accession>
<comment type="caution">
    <text evidence="1">The sequence shown here is derived from an EMBL/GenBank/DDBJ whole genome shotgun (WGS) entry which is preliminary data.</text>
</comment>
<proteinExistence type="predicted"/>
<protein>
    <submittedName>
        <fullName evidence="1">Type II toxin-antitoxin system VapC family toxin</fullName>
    </submittedName>
</protein>
<name>A0ABW6ZKM9_9HYPH</name>
<dbReference type="Proteomes" id="UP001604043">
    <property type="component" value="Unassembled WGS sequence"/>
</dbReference>
<dbReference type="CDD" id="cd09871">
    <property type="entry name" value="PIN_MtVapC28-VapC30-like"/>
    <property type="match status" value="1"/>
</dbReference>
<keyword evidence="2" id="KW-1185">Reference proteome</keyword>